<feature type="signal peptide" evidence="1">
    <location>
        <begin position="1"/>
        <end position="21"/>
    </location>
</feature>
<accession>S8ARX2</accession>
<dbReference type="OrthoDB" id="5272019at2759"/>
<proteinExistence type="predicted"/>
<evidence type="ECO:0008006" key="4">
    <source>
        <dbReference type="Google" id="ProtNLM"/>
    </source>
</evidence>
<gene>
    <name evidence="2" type="ORF">H072_2269</name>
</gene>
<dbReference type="Proteomes" id="UP000015100">
    <property type="component" value="Unassembled WGS sequence"/>
</dbReference>
<organism evidence="2 3">
    <name type="scientific">Dactylellina haptotyla (strain CBS 200.50)</name>
    <name type="common">Nematode-trapping fungus</name>
    <name type="synonym">Monacrosporium haptotylum</name>
    <dbReference type="NCBI Taxonomy" id="1284197"/>
    <lineage>
        <taxon>Eukaryota</taxon>
        <taxon>Fungi</taxon>
        <taxon>Dikarya</taxon>
        <taxon>Ascomycota</taxon>
        <taxon>Pezizomycotina</taxon>
        <taxon>Orbiliomycetes</taxon>
        <taxon>Orbiliales</taxon>
        <taxon>Orbiliaceae</taxon>
        <taxon>Dactylellina</taxon>
    </lineage>
</organism>
<dbReference type="OMA" id="QAYSYWS"/>
<dbReference type="AlphaFoldDB" id="S8ARX2"/>
<reference evidence="3" key="2">
    <citation type="submission" date="2013-04" db="EMBL/GenBank/DDBJ databases">
        <title>Genomic mechanisms accounting for the adaptation to parasitism in nematode-trapping fungi.</title>
        <authorList>
            <person name="Ahren D.G."/>
        </authorList>
    </citation>
    <scope>NUCLEOTIDE SEQUENCE [LARGE SCALE GENOMIC DNA]</scope>
    <source>
        <strain evidence="3">CBS 200.50</strain>
    </source>
</reference>
<comment type="caution">
    <text evidence="2">The sequence shown here is derived from an EMBL/GenBank/DDBJ whole genome shotgun (WGS) entry which is preliminary data.</text>
</comment>
<keyword evidence="3" id="KW-1185">Reference proteome</keyword>
<evidence type="ECO:0000313" key="3">
    <source>
        <dbReference type="Proteomes" id="UP000015100"/>
    </source>
</evidence>
<reference evidence="2 3" key="1">
    <citation type="journal article" date="2013" name="PLoS Genet.">
        <title>Genomic mechanisms accounting for the adaptation to parasitism in nematode-trapping fungi.</title>
        <authorList>
            <person name="Meerupati T."/>
            <person name="Andersson K.M."/>
            <person name="Friman E."/>
            <person name="Kumar D."/>
            <person name="Tunlid A."/>
            <person name="Ahren D."/>
        </authorList>
    </citation>
    <scope>NUCLEOTIDE SEQUENCE [LARGE SCALE GENOMIC DNA]</scope>
    <source>
        <strain evidence="2 3">CBS 200.50</strain>
    </source>
</reference>
<keyword evidence="1" id="KW-0732">Signal</keyword>
<dbReference type="EMBL" id="AQGS01000067">
    <property type="protein sequence ID" value="EPS43756.1"/>
    <property type="molecule type" value="Genomic_DNA"/>
</dbReference>
<evidence type="ECO:0000256" key="1">
    <source>
        <dbReference type="SAM" id="SignalP"/>
    </source>
</evidence>
<feature type="chain" id="PRO_5004547952" description="SCP domain-containing protein" evidence="1">
    <location>
        <begin position="22"/>
        <end position="184"/>
    </location>
</feature>
<dbReference type="HOGENOM" id="CLU_1468114_0_0_1"/>
<evidence type="ECO:0000313" key="2">
    <source>
        <dbReference type="EMBL" id="EPS43756.1"/>
    </source>
</evidence>
<sequence>MNIWGIRRLVIHISMATAVIATIAVPSEPLLDSDLAKRDINNSIIAGPWKWSDDLGERQLYWVNKFVNSTFDATAARDMAQKIKFSDEECFAKGENNCLIGGCDETKGIGLYLCSYRPEGIKVPCKDFGAIASDIVDRWEQPNKPEMMVTDWTNKQVQAYSYWSLDPTWVTMYTMPCLSNIFTA</sequence>
<name>S8ARX2_DACHA</name>
<protein>
    <recommendedName>
        <fullName evidence="4">SCP domain-containing protein</fullName>
    </recommendedName>
</protein>